<evidence type="ECO:0000259" key="10">
    <source>
        <dbReference type="PROSITE" id="PS50011"/>
    </source>
</evidence>
<evidence type="ECO:0000256" key="9">
    <source>
        <dbReference type="SAM" id="Phobius"/>
    </source>
</evidence>
<feature type="domain" description="Protein kinase" evidence="10">
    <location>
        <begin position="12"/>
        <end position="266"/>
    </location>
</feature>
<dbReference type="InterPro" id="IPR000719">
    <property type="entry name" value="Prot_kinase_dom"/>
</dbReference>
<dbReference type="Gene3D" id="3.30.200.20">
    <property type="entry name" value="Phosphorylase Kinase, domain 1"/>
    <property type="match status" value="1"/>
</dbReference>
<dbReference type="AlphaFoldDB" id="A0A561WL33"/>
<dbReference type="PANTHER" id="PTHR43289">
    <property type="entry name" value="MITOGEN-ACTIVATED PROTEIN KINASE KINASE KINASE 20-RELATED"/>
    <property type="match status" value="1"/>
</dbReference>
<dbReference type="PROSITE" id="PS00108">
    <property type="entry name" value="PROTEIN_KINASE_ST"/>
    <property type="match status" value="1"/>
</dbReference>
<organism evidence="11 12">
    <name type="scientific">Actinoplanes teichomyceticus</name>
    <dbReference type="NCBI Taxonomy" id="1867"/>
    <lineage>
        <taxon>Bacteria</taxon>
        <taxon>Bacillati</taxon>
        <taxon>Actinomycetota</taxon>
        <taxon>Actinomycetes</taxon>
        <taxon>Micromonosporales</taxon>
        <taxon>Micromonosporaceae</taxon>
        <taxon>Actinoplanes</taxon>
    </lineage>
</organism>
<keyword evidence="6 7" id="KW-0067">ATP-binding</keyword>
<evidence type="ECO:0000256" key="6">
    <source>
        <dbReference type="ARBA" id="ARBA00022840"/>
    </source>
</evidence>
<feature type="region of interest" description="Disordered" evidence="8">
    <location>
        <begin position="331"/>
        <end position="401"/>
    </location>
</feature>
<keyword evidence="9" id="KW-0472">Membrane</keyword>
<evidence type="ECO:0000256" key="4">
    <source>
        <dbReference type="ARBA" id="ARBA00022741"/>
    </source>
</evidence>
<dbReference type="GO" id="GO:0004674">
    <property type="term" value="F:protein serine/threonine kinase activity"/>
    <property type="evidence" value="ECO:0007669"/>
    <property type="project" value="UniProtKB-KW"/>
</dbReference>
<reference evidence="11 12" key="1">
    <citation type="submission" date="2019-06" db="EMBL/GenBank/DDBJ databases">
        <title>Sequencing the genomes of 1000 actinobacteria strains.</title>
        <authorList>
            <person name="Klenk H.-P."/>
        </authorList>
    </citation>
    <scope>NUCLEOTIDE SEQUENCE [LARGE SCALE GENOMIC DNA]</scope>
    <source>
        <strain evidence="11 12">DSM 43866</strain>
    </source>
</reference>
<name>A0A561WL33_ACTTI</name>
<feature type="binding site" evidence="7">
    <location>
        <position position="41"/>
    </location>
    <ligand>
        <name>ATP</name>
        <dbReference type="ChEBI" id="CHEBI:30616"/>
    </ligand>
</feature>
<dbReference type="Gene3D" id="1.10.510.10">
    <property type="entry name" value="Transferase(Phosphotransferase) domain 1"/>
    <property type="match status" value="1"/>
</dbReference>
<keyword evidence="2 11" id="KW-0723">Serine/threonine-protein kinase</keyword>
<dbReference type="RefSeq" id="WP_122977664.1">
    <property type="nucleotide sequence ID" value="NZ_BOMX01000111.1"/>
</dbReference>
<gene>
    <name evidence="11" type="ORF">FHX34_1021136</name>
</gene>
<keyword evidence="9" id="KW-0812">Transmembrane</keyword>
<evidence type="ECO:0000256" key="8">
    <source>
        <dbReference type="SAM" id="MobiDB-lite"/>
    </source>
</evidence>
<dbReference type="InterPro" id="IPR017441">
    <property type="entry name" value="Protein_kinase_ATP_BS"/>
</dbReference>
<dbReference type="Proteomes" id="UP000320239">
    <property type="component" value="Unassembled WGS sequence"/>
</dbReference>
<dbReference type="SMART" id="SM00220">
    <property type="entry name" value="S_TKc"/>
    <property type="match status" value="1"/>
</dbReference>
<dbReference type="SUPFAM" id="SSF56112">
    <property type="entry name" value="Protein kinase-like (PK-like)"/>
    <property type="match status" value="1"/>
</dbReference>
<comment type="caution">
    <text evidence="11">The sequence shown here is derived from an EMBL/GenBank/DDBJ whole genome shotgun (WGS) entry which is preliminary data.</text>
</comment>
<dbReference type="InterPro" id="IPR011009">
    <property type="entry name" value="Kinase-like_dom_sf"/>
</dbReference>
<dbReference type="PROSITE" id="PS50011">
    <property type="entry name" value="PROTEIN_KINASE_DOM"/>
    <property type="match status" value="1"/>
</dbReference>
<feature type="transmembrane region" description="Helical" evidence="9">
    <location>
        <begin position="306"/>
        <end position="327"/>
    </location>
</feature>
<dbReference type="GO" id="GO:0005524">
    <property type="term" value="F:ATP binding"/>
    <property type="evidence" value="ECO:0007669"/>
    <property type="project" value="UniProtKB-UniRule"/>
</dbReference>
<sequence length="544" mass="57802">MPDAPTLLAGRYRLGDELGRGGMGQVWLAHDEILEREVAVKRIDLPEELAQGDAAARRSLREARAAARLSHPNVVQVYDILALDERTWIVMEYVPSRSLREVIAEDGPLDPYRVARIGVDLLAALQAAHRAGVQHRDVKPGNVLLADDGRVLLTDFGIAAIDDDSLTSKSDVLVGSPLYMAPERARFGAGGAPADMWGLGATLYAAVEGHPPFQRTSTMATLAALATEEPDPPAHAGPLAPVLDGLLRKDPAQRMAAEEAERLLRLAVAELDGVVAGAAAVPKPRTPADDESAPPAPAVPERRLRLIALAAAVVVLLAAGLAVFLVTRPSSETTAGKTPATTGPAAGPAGTAPGTTATSASPSPARSSAPPSSPAPPASASAKPSGGSGTDAGGRPVLPAGWRVWNDETGFSVYVPKGWRTSTRGTIRYFRDGKGHVLGIDQTDKPKSNPVADWKAQKRARVSAGDFPRYDEIKIAAVDYFQKAADWEFTFTSDGVRQHVNNRGVVTSARQAYGFWFQSPDAEWARYRAEVLQVVFDSFVPDRD</sequence>
<evidence type="ECO:0000256" key="7">
    <source>
        <dbReference type="PROSITE-ProRule" id="PRU10141"/>
    </source>
</evidence>
<evidence type="ECO:0000256" key="2">
    <source>
        <dbReference type="ARBA" id="ARBA00022527"/>
    </source>
</evidence>
<dbReference type="EMBL" id="VIWY01000002">
    <property type="protein sequence ID" value="TWG24576.1"/>
    <property type="molecule type" value="Genomic_DNA"/>
</dbReference>
<protein>
    <recommendedName>
        <fullName evidence="1">non-specific serine/threonine protein kinase</fullName>
        <ecNumber evidence="1">2.7.11.1</ecNumber>
    </recommendedName>
</protein>
<evidence type="ECO:0000256" key="3">
    <source>
        <dbReference type="ARBA" id="ARBA00022679"/>
    </source>
</evidence>
<dbReference type="InterPro" id="IPR008271">
    <property type="entry name" value="Ser/Thr_kinase_AS"/>
</dbReference>
<dbReference type="PROSITE" id="PS00107">
    <property type="entry name" value="PROTEIN_KINASE_ATP"/>
    <property type="match status" value="1"/>
</dbReference>
<proteinExistence type="predicted"/>
<keyword evidence="5 11" id="KW-0418">Kinase</keyword>
<dbReference type="EC" id="2.7.11.1" evidence="1"/>
<dbReference type="CDD" id="cd14014">
    <property type="entry name" value="STKc_PknB_like"/>
    <property type="match status" value="1"/>
</dbReference>
<evidence type="ECO:0000313" key="12">
    <source>
        <dbReference type="Proteomes" id="UP000320239"/>
    </source>
</evidence>
<dbReference type="PANTHER" id="PTHR43289:SF6">
    <property type="entry name" value="SERINE_THREONINE-PROTEIN KINASE NEKL-3"/>
    <property type="match status" value="1"/>
</dbReference>
<keyword evidence="4 7" id="KW-0547">Nucleotide-binding</keyword>
<dbReference type="Pfam" id="PF00069">
    <property type="entry name" value="Pkinase"/>
    <property type="match status" value="1"/>
</dbReference>
<evidence type="ECO:0000256" key="1">
    <source>
        <dbReference type="ARBA" id="ARBA00012513"/>
    </source>
</evidence>
<feature type="compositionally biased region" description="Low complexity" evidence="8">
    <location>
        <begin position="333"/>
        <end position="370"/>
    </location>
</feature>
<keyword evidence="12" id="KW-1185">Reference proteome</keyword>
<evidence type="ECO:0000313" key="11">
    <source>
        <dbReference type="EMBL" id="TWG24576.1"/>
    </source>
</evidence>
<dbReference type="OrthoDB" id="9762169at2"/>
<keyword evidence="9" id="KW-1133">Transmembrane helix</keyword>
<keyword evidence="3" id="KW-0808">Transferase</keyword>
<accession>A0A561WL33</accession>
<evidence type="ECO:0000256" key="5">
    <source>
        <dbReference type="ARBA" id="ARBA00022777"/>
    </source>
</evidence>